<dbReference type="AlphaFoldDB" id="C0W530"/>
<dbReference type="SUPFAM" id="SSF46955">
    <property type="entry name" value="Putative DNA-binding domain"/>
    <property type="match status" value="1"/>
</dbReference>
<name>C0W530_9ACTO</name>
<reference evidence="2 3" key="1">
    <citation type="submission" date="2009-01" db="EMBL/GenBank/DDBJ databases">
        <authorList>
            <person name="Qin X."/>
            <person name="Bachman B."/>
            <person name="Battles P."/>
            <person name="Bell A."/>
            <person name="Bess C."/>
            <person name="Bickham C."/>
            <person name="Chaboub L."/>
            <person name="Chen D."/>
            <person name="Coyle M."/>
            <person name="Deiros D.R."/>
            <person name="Dinh H."/>
            <person name="Forbes L."/>
            <person name="Fowler G."/>
            <person name="Francisco L."/>
            <person name="Fu Q."/>
            <person name="Gubbala S."/>
            <person name="Hale W."/>
            <person name="Han Y."/>
            <person name="Hemphill L."/>
            <person name="Highlander S.K."/>
            <person name="Hirani K."/>
            <person name="Hogues M."/>
            <person name="Jackson L."/>
            <person name="Jakkamsetti A."/>
            <person name="Javaid M."/>
            <person name="Jiang H."/>
            <person name="Korchina V."/>
            <person name="Kovar C."/>
            <person name="Lara F."/>
            <person name="Lee S."/>
            <person name="Mata R."/>
            <person name="Mathew T."/>
            <person name="Moen C."/>
            <person name="Morales K."/>
            <person name="Munidasa M."/>
            <person name="Nazareth L."/>
            <person name="Ngo R."/>
            <person name="Nguyen L."/>
            <person name="Okwuonu G."/>
            <person name="Ongeri F."/>
            <person name="Patil S."/>
            <person name="Petrosino J."/>
            <person name="Pham C."/>
            <person name="Pham P."/>
            <person name="Pu L.-L."/>
            <person name="Puazo M."/>
            <person name="Raj R."/>
            <person name="Reid J."/>
            <person name="Rouhana J."/>
            <person name="Saada N."/>
            <person name="Shang Y."/>
            <person name="Simmons D."/>
            <person name="Thornton R."/>
            <person name="Warren J."/>
            <person name="Weissenberger G."/>
            <person name="Zhang J."/>
            <person name="Zhang L."/>
            <person name="Zhou C."/>
            <person name="Zhu D."/>
            <person name="Muzny D."/>
            <person name="Worley K."/>
            <person name="Gibbs R."/>
        </authorList>
    </citation>
    <scope>NUCLEOTIDE SEQUENCE [LARGE SCALE GENOMIC DNA]</scope>
    <source>
        <strain evidence="2 3">DSM 15434</strain>
    </source>
</reference>
<dbReference type="InterPro" id="IPR041657">
    <property type="entry name" value="HTH_17"/>
</dbReference>
<dbReference type="Pfam" id="PF12728">
    <property type="entry name" value="HTH_17"/>
    <property type="match status" value="1"/>
</dbReference>
<evidence type="ECO:0000313" key="2">
    <source>
        <dbReference type="EMBL" id="EEH66187.1"/>
    </source>
</evidence>
<accession>C0W530</accession>
<protein>
    <submittedName>
        <fullName evidence="2">DNA binding domain, excisionase family</fullName>
    </submittedName>
</protein>
<dbReference type="EMBL" id="ACFH01000061">
    <property type="protein sequence ID" value="EEH66187.1"/>
    <property type="molecule type" value="Genomic_DNA"/>
</dbReference>
<dbReference type="Proteomes" id="UP000004778">
    <property type="component" value="Unassembled WGS sequence"/>
</dbReference>
<organism evidence="2 3">
    <name type="scientific">Actinomyces urogenitalis DSM 15434</name>
    <dbReference type="NCBI Taxonomy" id="525246"/>
    <lineage>
        <taxon>Bacteria</taxon>
        <taxon>Bacillati</taxon>
        <taxon>Actinomycetota</taxon>
        <taxon>Actinomycetes</taxon>
        <taxon>Actinomycetales</taxon>
        <taxon>Actinomycetaceae</taxon>
        <taxon>Actinomyces</taxon>
    </lineage>
</organism>
<evidence type="ECO:0000259" key="1">
    <source>
        <dbReference type="Pfam" id="PF12728"/>
    </source>
</evidence>
<evidence type="ECO:0000313" key="3">
    <source>
        <dbReference type="Proteomes" id="UP000004778"/>
    </source>
</evidence>
<comment type="caution">
    <text evidence="2">The sequence shown here is derived from an EMBL/GenBank/DDBJ whole genome shotgun (WGS) entry which is preliminary data.</text>
</comment>
<gene>
    <name evidence="2" type="ORF">HMPREF0058_0974</name>
</gene>
<dbReference type="GO" id="GO:0003677">
    <property type="term" value="F:DNA binding"/>
    <property type="evidence" value="ECO:0007669"/>
    <property type="project" value="InterPro"/>
</dbReference>
<dbReference type="HOGENOM" id="CLU_191453_1_0_11"/>
<dbReference type="RefSeq" id="WP_006547941.1">
    <property type="nucleotide sequence ID" value="NZ_DS999574.1"/>
</dbReference>
<proteinExistence type="predicted"/>
<keyword evidence="3" id="KW-1185">Reference proteome</keyword>
<dbReference type="InterPro" id="IPR010093">
    <property type="entry name" value="SinI_DNA-bd"/>
</dbReference>
<dbReference type="OrthoDB" id="4870800at2"/>
<feature type="domain" description="Helix-turn-helix" evidence="1">
    <location>
        <begin position="3"/>
        <end position="46"/>
    </location>
</feature>
<sequence>MISPAQAARVLGVSYSTIRRMVASGQLRAYRYGDRLIRIDPADLDKARRPVTALTEAA</sequence>
<dbReference type="InterPro" id="IPR009061">
    <property type="entry name" value="DNA-bd_dom_put_sf"/>
</dbReference>
<dbReference type="NCBIfam" id="TIGR01764">
    <property type="entry name" value="excise"/>
    <property type="match status" value="1"/>
</dbReference>